<gene>
    <name evidence="1" type="ORF">HPB47_027446</name>
</gene>
<dbReference type="EMBL" id="JABSTQ010009851">
    <property type="protein sequence ID" value="KAG0425388.1"/>
    <property type="molecule type" value="Genomic_DNA"/>
</dbReference>
<protein>
    <submittedName>
        <fullName evidence="1">Uncharacterized protein</fullName>
    </submittedName>
</protein>
<evidence type="ECO:0000313" key="2">
    <source>
        <dbReference type="Proteomes" id="UP000805193"/>
    </source>
</evidence>
<reference evidence="1 2" key="1">
    <citation type="journal article" date="2020" name="Cell">
        <title>Large-Scale Comparative Analyses of Tick Genomes Elucidate Their Genetic Diversity and Vector Capacities.</title>
        <authorList>
            <consortium name="Tick Genome and Microbiome Consortium (TIGMIC)"/>
            <person name="Jia N."/>
            <person name="Wang J."/>
            <person name="Shi W."/>
            <person name="Du L."/>
            <person name="Sun Y."/>
            <person name="Zhan W."/>
            <person name="Jiang J.F."/>
            <person name="Wang Q."/>
            <person name="Zhang B."/>
            <person name="Ji P."/>
            <person name="Bell-Sakyi L."/>
            <person name="Cui X.M."/>
            <person name="Yuan T.T."/>
            <person name="Jiang B.G."/>
            <person name="Yang W.F."/>
            <person name="Lam T.T."/>
            <person name="Chang Q.C."/>
            <person name="Ding S.J."/>
            <person name="Wang X.J."/>
            <person name="Zhu J.G."/>
            <person name="Ruan X.D."/>
            <person name="Zhao L."/>
            <person name="Wei J.T."/>
            <person name="Ye R.Z."/>
            <person name="Que T.C."/>
            <person name="Du C.H."/>
            <person name="Zhou Y.H."/>
            <person name="Cheng J.X."/>
            <person name="Dai P.F."/>
            <person name="Guo W.B."/>
            <person name="Han X.H."/>
            <person name="Huang E.J."/>
            <person name="Li L.F."/>
            <person name="Wei W."/>
            <person name="Gao Y.C."/>
            <person name="Liu J.Z."/>
            <person name="Shao H.Z."/>
            <person name="Wang X."/>
            <person name="Wang C.C."/>
            <person name="Yang T.C."/>
            <person name="Huo Q.B."/>
            <person name="Li W."/>
            <person name="Chen H.Y."/>
            <person name="Chen S.E."/>
            <person name="Zhou L.G."/>
            <person name="Ni X.B."/>
            <person name="Tian J.H."/>
            <person name="Sheng Y."/>
            <person name="Liu T."/>
            <person name="Pan Y.S."/>
            <person name="Xia L.Y."/>
            <person name="Li J."/>
            <person name="Zhao F."/>
            <person name="Cao W.C."/>
        </authorList>
    </citation>
    <scope>NUCLEOTIDE SEQUENCE [LARGE SCALE GENOMIC DNA]</scope>
    <source>
        <strain evidence="1">Iper-2018</strain>
    </source>
</reference>
<dbReference type="Proteomes" id="UP000805193">
    <property type="component" value="Unassembled WGS sequence"/>
</dbReference>
<sequence>MIGLPKILNQIECLQHSLYANDVTLWVPGGSDGHVQDTLQQSIEVVEQYVGPRGLSGSPQKSELLLYRPTSRGRRADPTPPNVTLFAGGTQRIPIVRSIQFLVLRIRATEHNTETALALEKSVHQTTRLVSRIANRHRGMKEHNLERLVQAFVLCRET</sequence>
<organism evidence="1 2">
    <name type="scientific">Ixodes persulcatus</name>
    <name type="common">Taiga tick</name>
    <dbReference type="NCBI Taxonomy" id="34615"/>
    <lineage>
        <taxon>Eukaryota</taxon>
        <taxon>Metazoa</taxon>
        <taxon>Ecdysozoa</taxon>
        <taxon>Arthropoda</taxon>
        <taxon>Chelicerata</taxon>
        <taxon>Arachnida</taxon>
        <taxon>Acari</taxon>
        <taxon>Parasitiformes</taxon>
        <taxon>Ixodida</taxon>
        <taxon>Ixodoidea</taxon>
        <taxon>Ixodidae</taxon>
        <taxon>Ixodinae</taxon>
        <taxon>Ixodes</taxon>
    </lineage>
</organism>
<proteinExistence type="predicted"/>
<accession>A0AC60PYB3</accession>
<keyword evidence="2" id="KW-1185">Reference proteome</keyword>
<evidence type="ECO:0000313" key="1">
    <source>
        <dbReference type="EMBL" id="KAG0425388.1"/>
    </source>
</evidence>
<name>A0AC60PYB3_IXOPE</name>
<comment type="caution">
    <text evidence="1">The sequence shown here is derived from an EMBL/GenBank/DDBJ whole genome shotgun (WGS) entry which is preliminary data.</text>
</comment>